<feature type="binding site" evidence="12">
    <location>
        <position position="575"/>
    </location>
    <ligand>
        <name>NADP(+)</name>
        <dbReference type="ChEBI" id="CHEBI:58349"/>
    </ligand>
</feature>
<dbReference type="Gene3D" id="3.40.50.360">
    <property type="match status" value="1"/>
</dbReference>
<name>A0A4R3UPN0_9BURK</name>
<evidence type="ECO:0000256" key="7">
    <source>
        <dbReference type="ARBA" id="ARBA00022982"/>
    </source>
</evidence>
<evidence type="ECO:0000259" key="15">
    <source>
        <dbReference type="PROSITE" id="PS51384"/>
    </source>
</evidence>
<dbReference type="InterPro" id="IPR017938">
    <property type="entry name" value="Riboflavin_synthase-like_b-brl"/>
</dbReference>
<feature type="compositionally biased region" description="Low complexity" evidence="13">
    <location>
        <begin position="226"/>
        <end position="241"/>
    </location>
</feature>
<dbReference type="Pfam" id="PF00667">
    <property type="entry name" value="FAD_binding_1"/>
    <property type="match status" value="2"/>
</dbReference>
<reference evidence="16 17" key="1">
    <citation type="submission" date="2019-03" db="EMBL/GenBank/DDBJ databases">
        <title>Genomic Encyclopedia of Type Strains, Phase IV (KMG-IV): sequencing the most valuable type-strain genomes for metagenomic binning, comparative biology and taxonomic classification.</title>
        <authorList>
            <person name="Goeker M."/>
        </authorList>
    </citation>
    <scope>NUCLEOTIDE SEQUENCE [LARGE SCALE GENOMIC DNA]</scope>
    <source>
        <strain evidence="16 17">DSM 100048</strain>
    </source>
</reference>
<evidence type="ECO:0000256" key="4">
    <source>
        <dbReference type="ARBA" id="ARBA00022643"/>
    </source>
</evidence>
<dbReference type="Gene3D" id="3.40.50.80">
    <property type="entry name" value="Nucleotide-binding domain of ferredoxin-NADP reductase (FNR) module"/>
    <property type="match status" value="1"/>
</dbReference>
<dbReference type="Pfam" id="PF00258">
    <property type="entry name" value="Flavodoxin_1"/>
    <property type="match status" value="1"/>
</dbReference>
<feature type="binding site" evidence="12">
    <location>
        <position position="613"/>
    </location>
    <ligand>
        <name>FAD</name>
        <dbReference type="ChEBI" id="CHEBI:57692"/>
    </ligand>
</feature>
<dbReference type="NCBIfam" id="TIGR01931">
    <property type="entry name" value="cysJ"/>
    <property type="match status" value="1"/>
</dbReference>
<feature type="binding site" evidence="12">
    <location>
        <begin position="401"/>
        <end position="404"/>
    </location>
    <ligand>
        <name>FAD</name>
        <dbReference type="ChEBI" id="CHEBI:57692"/>
    </ligand>
</feature>
<dbReference type="InterPro" id="IPR001094">
    <property type="entry name" value="Flavdoxin-like"/>
</dbReference>
<dbReference type="GO" id="GO:0005829">
    <property type="term" value="C:cytosol"/>
    <property type="evidence" value="ECO:0007669"/>
    <property type="project" value="TreeGrafter"/>
</dbReference>
<comment type="pathway">
    <text evidence="11">Sulfur metabolism; hydrogen sulfide biosynthesis; hydrogen sulfide from sulfite (NADPH route): step 1/1.</text>
</comment>
<evidence type="ECO:0000313" key="17">
    <source>
        <dbReference type="Proteomes" id="UP000294692"/>
    </source>
</evidence>
<keyword evidence="7 11" id="KW-0249">Electron transport</keyword>
<dbReference type="GO" id="GO:0004783">
    <property type="term" value="F:sulfite reductase (NADPH) activity"/>
    <property type="evidence" value="ECO:0007669"/>
    <property type="project" value="UniProtKB-EC"/>
</dbReference>
<dbReference type="InterPro" id="IPR017927">
    <property type="entry name" value="FAD-bd_FR_type"/>
</dbReference>
<keyword evidence="6 11" id="KW-0521">NADP</keyword>
<dbReference type="InterPro" id="IPR039261">
    <property type="entry name" value="FNR_nucleotide-bd"/>
</dbReference>
<dbReference type="RefSeq" id="WP_132478077.1">
    <property type="nucleotide sequence ID" value="NZ_JBHRVM010000001.1"/>
</dbReference>
<dbReference type="PANTHER" id="PTHR19384:SF128">
    <property type="entry name" value="NADPH OXIDOREDUCTASE A"/>
    <property type="match status" value="1"/>
</dbReference>
<evidence type="ECO:0000256" key="1">
    <source>
        <dbReference type="ARBA" id="ARBA00022448"/>
    </source>
</evidence>
<feature type="binding site" evidence="12">
    <location>
        <begin position="78"/>
        <end position="83"/>
    </location>
    <ligand>
        <name>FMN</name>
        <dbReference type="ChEBI" id="CHEBI:58210"/>
    </ligand>
</feature>
<evidence type="ECO:0000256" key="6">
    <source>
        <dbReference type="ARBA" id="ARBA00022857"/>
    </source>
</evidence>
<evidence type="ECO:0000256" key="13">
    <source>
        <dbReference type="SAM" id="MobiDB-lite"/>
    </source>
</evidence>
<dbReference type="Pfam" id="PF00175">
    <property type="entry name" value="NAD_binding_1"/>
    <property type="match status" value="1"/>
</dbReference>
<feature type="binding site" evidence="12">
    <location>
        <begin position="434"/>
        <end position="437"/>
    </location>
    <ligand>
        <name>FAD</name>
        <dbReference type="ChEBI" id="CHEBI:57692"/>
    </ligand>
</feature>
<feature type="binding site" evidence="12">
    <location>
        <begin position="533"/>
        <end position="534"/>
    </location>
    <ligand>
        <name>NADP(+)</name>
        <dbReference type="ChEBI" id="CHEBI:58349"/>
    </ligand>
</feature>
<comment type="cofactor">
    <cofactor evidence="11 12">
        <name>FMN</name>
        <dbReference type="ChEBI" id="CHEBI:58210"/>
    </cofactor>
    <text evidence="11 12">Binds 1 FMN per subunit.</text>
</comment>
<dbReference type="PIRSF" id="PIRSF000207">
    <property type="entry name" value="SiR-FP_CysJ"/>
    <property type="match status" value="1"/>
</dbReference>
<feature type="region of interest" description="Disordered" evidence="13">
    <location>
        <begin position="48"/>
        <end position="67"/>
    </location>
</feature>
<dbReference type="InterPro" id="IPR003097">
    <property type="entry name" value="CysJ-like_FAD-binding"/>
</dbReference>
<feature type="domain" description="FAD-binding FR-type" evidence="15">
    <location>
        <begin position="247"/>
        <end position="462"/>
    </location>
</feature>
<accession>A0A4R3UPN0</accession>
<comment type="cofactor">
    <cofactor evidence="11 12">
        <name>FAD</name>
        <dbReference type="ChEBI" id="CHEBI:57692"/>
    </cofactor>
    <text evidence="11 12">Binds 1 FAD per subunit.</text>
</comment>
<dbReference type="OrthoDB" id="9816402at2"/>
<keyword evidence="8 11" id="KW-0560">Oxidoreductase</keyword>
<evidence type="ECO:0000256" key="5">
    <source>
        <dbReference type="ARBA" id="ARBA00022827"/>
    </source>
</evidence>
<dbReference type="FunFam" id="3.40.50.80:FF:000001">
    <property type="entry name" value="NADPH--cytochrome P450 reductase 1"/>
    <property type="match status" value="1"/>
</dbReference>
<dbReference type="GO" id="GO:0010181">
    <property type="term" value="F:FMN binding"/>
    <property type="evidence" value="ECO:0007669"/>
    <property type="project" value="InterPro"/>
</dbReference>
<dbReference type="InterPro" id="IPR001433">
    <property type="entry name" value="OxRdtase_FAD/NAD-bd"/>
</dbReference>
<evidence type="ECO:0000256" key="9">
    <source>
        <dbReference type="ARBA" id="ARBA00023192"/>
    </source>
</evidence>
<evidence type="ECO:0000256" key="2">
    <source>
        <dbReference type="ARBA" id="ARBA00022605"/>
    </source>
</evidence>
<dbReference type="InterPro" id="IPR023173">
    <property type="entry name" value="NADPH_Cyt_P450_Rdtase_alpha"/>
</dbReference>
<gene>
    <name evidence="16" type="ORF">EV686_11178</name>
</gene>
<keyword evidence="3 11" id="KW-0285">Flavoprotein</keyword>
<feature type="region of interest" description="Disordered" evidence="13">
    <location>
        <begin position="221"/>
        <end position="244"/>
    </location>
</feature>
<comment type="caution">
    <text evidence="16">The sequence shown here is derived from an EMBL/GenBank/DDBJ whole genome shotgun (WGS) entry which is preliminary data.</text>
</comment>
<keyword evidence="9 11" id="KW-0198">Cysteine biosynthesis</keyword>
<dbReference type="UniPathway" id="UPA00140">
    <property type="reaction ID" value="UER00207"/>
</dbReference>
<keyword evidence="2 11" id="KW-0028">Amino-acid biosynthesis</keyword>
<comment type="subunit">
    <text evidence="11">Alpha(8)-beta(8). The alpha component is a flavoprotein, the beta component is a hemoprotein.</text>
</comment>
<dbReference type="PRINTS" id="PR00371">
    <property type="entry name" value="FPNCR"/>
</dbReference>
<dbReference type="InterPro" id="IPR029039">
    <property type="entry name" value="Flavoprotein-like_sf"/>
</dbReference>
<feature type="binding site" evidence="12">
    <location>
        <begin position="161"/>
        <end position="170"/>
    </location>
    <ligand>
        <name>FMN</name>
        <dbReference type="ChEBI" id="CHEBI:58210"/>
    </ligand>
</feature>
<dbReference type="PROSITE" id="PS51384">
    <property type="entry name" value="FAD_FR"/>
    <property type="match status" value="1"/>
</dbReference>
<comment type="function">
    <text evidence="11">Component of the sulfite reductase complex that catalyzes the 6-electron reduction of sulfite to sulfide. This is one of several activities required for the biosynthesis of L-cysteine from sulfate. The flavoprotein component catalyzes the electron flow from NADPH -&gt; FAD -&gt; FMN to the hemoprotein component.</text>
</comment>
<evidence type="ECO:0000313" key="16">
    <source>
        <dbReference type="EMBL" id="TCU93726.1"/>
    </source>
</evidence>
<dbReference type="Gene3D" id="2.40.30.10">
    <property type="entry name" value="Translation factors"/>
    <property type="match status" value="1"/>
</dbReference>
<feature type="domain" description="Flavodoxin-like" evidence="14">
    <location>
        <begin position="72"/>
        <end position="217"/>
    </location>
</feature>
<sequence>MRAASFFSDDQQQQITTLTEHLDTQALLWLSGYLAGLARNRTLPGQASATGARIQAPAQPVSAPQDGSGHRITVIYGSQTGNAKRQAEALWEACQEAGAPVRLVRADQYPTRELKDETLLYVVISTQGEGDPPDDAIGFVEFLKGRRAPRLQQLKFAVLGLGDSSYPEFCGIAQQLDARLAELGAERLQAAGMADVDIETVAAPWRQAALAWIRQHALADTGGAGAPAPTGGAQAPSPGQARAVTREQPIPAELLANQRITGRGSEKAIHHLELSLAENGLSYQAGDALGVWPVQDDALVERILEATGLDPAQTVPCQGEERPLGEWLKMRRELTVLTRPFIAAHAERAGHAGLAGLLQAESRHELAALMSENQVLDILQRYPAPWSACDLVSSLRVLAPRLYSIASSPSLYEDEVHLAVASVAYERDGQPRWGVASRHLCSLAEGDTLPVYIEANERFRLPDDGRCDILMIGAGTGVAPFRAFVQERQARGDAGRNWLFFGNPHFQTDFLYQTEWQQALKQGSLHRIDLAFSRDQADKIYVQHRLLEQGAEVYKWIESGGRVYVCGDAARMAPDVQQALLQIAQRHGGLGEEAARSWLETLASQGRYVRDVY</sequence>
<protein>
    <recommendedName>
        <fullName evidence="11">Sulfite reductase [NADPH] flavoprotein alpha-component</fullName>
        <shortName evidence="11">SiR-FP</shortName>
        <ecNumber evidence="11">1.8.1.2</ecNumber>
    </recommendedName>
</protein>
<evidence type="ECO:0000256" key="12">
    <source>
        <dbReference type="PIRSR" id="PIRSR000207-1"/>
    </source>
</evidence>
<keyword evidence="5 11" id="KW-0274">FAD</keyword>
<proteinExistence type="predicted"/>
<dbReference type="PRINTS" id="PR00369">
    <property type="entry name" value="FLAVODOXIN"/>
</dbReference>
<keyword evidence="17" id="KW-1185">Reference proteome</keyword>
<dbReference type="SUPFAM" id="SSF52218">
    <property type="entry name" value="Flavoproteins"/>
    <property type="match status" value="1"/>
</dbReference>
<evidence type="ECO:0000259" key="14">
    <source>
        <dbReference type="PROSITE" id="PS50902"/>
    </source>
</evidence>
<dbReference type="EMBL" id="SMBX01000011">
    <property type="protein sequence ID" value="TCU93726.1"/>
    <property type="molecule type" value="Genomic_DNA"/>
</dbReference>
<feature type="binding site" evidence="12">
    <location>
        <begin position="125"/>
        <end position="128"/>
    </location>
    <ligand>
        <name>FMN</name>
        <dbReference type="ChEBI" id="CHEBI:58210"/>
    </ligand>
</feature>
<dbReference type="InterPro" id="IPR010199">
    <property type="entry name" value="CysJ"/>
</dbReference>
<evidence type="ECO:0000256" key="11">
    <source>
        <dbReference type="PIRNR" id="PIRNR000207"/>
    </source>
</evidence>
<feature type="binding site" evidence="12">
    <location>
        <position position="335"/>
    </location>
    <ligand>
        <name>FAD</name>
        <dbReference type="ChEBI" id="CHEBI:57692"/>
    </ligand>
</feature>
<dbReference type="CDD" id="cd06199">
    <property type="entry name" value="SiR"/>
    <property type="match status" value="1"/>
</dbReference>
<evidence type="ECO:0000256" key="10">
    <source>
        <dbReference type="ARBA" id="ARBA00052219"/>
    </source>
</evidence>
<evidence type="ECO:0000256" key="3">
    <source>
        <dbReference type="ARBA" id="ARBA00022630"/>
    </source>
</evidence>
<dbReference type="InterPro" id="IPR001709">
    <property type="entry name" value="Flavoprot_Pyr_Nucl_cyt_Rdtase"/>
</dbReference>
<dbReference type="GO" id="GO:0070814">
    <property type="term" value="P:hydrogen sulfide biosynthetic process"/>
    <property type="evidence" value="ECO:0007669"/>
    <property type="project" value="UniProtKB-UniPathway"/>
</dbReference>
<dbReference type="SUPFAM" id="SSF63380">
    <property type="entry name" value="Riboflavin synthase domain-like"/>
    <property type="match status" value="1"/>
</dbReference>
<keyword evidence="4 11" id="KW-0288">FMN</keyword>
<dbReference type="GO" id="GO:0050660">
    <property type="term" value="F:flavin adenine dinucleotide binding"/>
    <property type="evidence" value="ECO:0007669"/>
    <property type="project" value="InterPro"/>
</dbReference>
<dbReference type="Proteomes" id="UP000294692">
    <property type="component" value="Unassembled WGS sequence"/>
</dbReference>
<dbReference type="AlphaFoldDB" id="A0A4R3UPN0"/>
<keyword evidence="1 11" id="KW-0813">Transport</keyword>
<dbReference type="GO" id="GO:0019344">
    <property type="term" value="P:cysteine biosynthetic process"/>
    <property type="evidence" value="ECO:0007669"/>
    <property type="project" value="UniProtKB-KW"/>
</dbReference>
<comment type="catalytic activity">
    <reaction evidence="10 11">
        <text>hydrogen sulfide + 3 NADP(+) + 3 H2O = sulfite + 3 NADPH + 4 H(+)</text>
        <dbReference type="Rhea" id="RHEA:13801"/>
        <dbReference type="ChEBI" id="CHEBI:15377"/>
        <dbReference type="ChEBI" id="CHEBI:15378"/>
        <dbReference type="ChEBI" id="CHEBI:17359"/>
        <dbReference type="ChEBI" id="CHEBI:29919"/>
        <dbReference type="ChEBI" id="CHEBI:57783"/>
        <dbReference type="ChEBI" id="CHEBI:58349"/>
        <dbReference type="EC" id="1.8.1.2"/>
    </reaction>
</comment>
<feature type="binding site" evidence="12">
    <location>
        <begin position="539"/>
        <end position="543"/>
    </location>
    <ligand>
        <name>NADP(+)</name>
        <dbReference type="ChEBI" id="CHEBI:58349"/>
    </ligand>
</feature>
<dbReference type="SUPFAM" id="SSF52343">
    <property type="entry name" value="Ferredoxin reductase-like, C-terminal NADP-linked domain"/>
    <property type="match status" value="1"/>
</dbReference>
<feature type="binding site" evidence="12">
    <location>
        <position position="425"/>
    </location>
    <ligand>
        <name>FAD</name>
        <dbReference type="ChEBI" id="CHEBI:57692"/>
    </ligand>
</feature>
<dbReference type="InterPro" id="IPR008254">
    <property type="entry name" value="Flavodoxin/NO_synth"/>
</dbReference>
<dbReference type="PROSITE" id="PS50902">
    <property type="entry name" value="FLAVODOXIN_LIKE"/>
    <property type="match status" value="1"/>
</dbReference>
<evidence type="ECO:0000256" key="8">
    <source>
        <dbReference type="ARBA" id="ARBA00023002"/>
    </source>
</evidence>
<dbReference type="Gene3D" id="1.20.990.10">
    <property type="entry name" value="NADPH-cytochrome p450 Reductase, Chain A, domain 3"/>
    <property type="match status" value="1"/>
</dbReference>
<dbReference type="PANTHER" id="PTHR19384">
    <property type="entry name" value="NITRIC OXIDE SYNTHASE-RELATED"/>
    <property type="match status" value="1"/>
</dbReference>
<organism evidence="16 17">
    <name type="scientific">Paracandidimonas soli</name>
    <dbReference type="NCBI Taxonomy" id="1917182"/>
    <lineage>
        <taxon>Bacteria</taxon>
        <taxon>Pseudomonadati</taxon>
        <taxon>Pseudomonadota</taxon>
        <taxon>Betaproteobacteria</taxon>
        <taxon>Burkholderiales</taxon>
        <taxon>Alcaligenaceae</taxon>
        <taxon>Paracandidimonas</taxon>
    </lineage>
</organism>
<dbReference type="EC" id="1.8.1.2" evidence="11"/>